<accession>A0A2D0AM01</accession>
<comment type="cofactor">
    <cofactor evidence="1">
        <name>FAD</name>
        <dbReference type="ChEBI" id="CHEBI:57692"/>
    </cofactor>
</comment>
<evidence type="ECO:0000313" key="10">
    <source>
        <dbReference type="Proteomes" id="UP000197468"/>
    </source>
</evidence>
<dbReference type="GO" id="GO:0016705">
    <property type="term" value="F:oxidoreductase activity, acting on paired donors, with incorporation or reduction of molecular oxygen"/>
    <property type="evidence" value="ECO:0007669"/>
    <property type="project" value="InterPro"/>
</dbReference>
<evidence type="ECO:0000256" key="5">
    <source>
        <dbReference type="ARBA" id="ARBA00022827"/>
    </source>
</evidence>
<dbReference type="Proteomes" id="UP000197468">
    <property type="component" value="Unassembled WGS sequence"/>
</dbReference>
<dbReference type="GO" id="GO:0004497">
    <property type="term" value="F:monooxygenase activity"/>
    <property type="evidence" value="ECO:0007669"/>
    <property type="project" value="UniProtKB-KW"/>
</dbReference>
<dbReference type="InterPro" id="IPR036188">
    <property type="entry name" value="FAD/NAD-bd_sf"/>
</dbReference>
<evidence type="ECO:0000313" key="9">
    <source>
        <dbReference type="EMBL" id="OWQ85257.1"/>
    </source>
</evidence>
<evidence type="ECO:0000256" key="6">
    <source>
        <dbReference type="ARBA" id="ARBA00023002"/>
    </source>
</evidence>
<dbReference type="NCBIfam" id="TIGR01988">
    <property type="entry name" value="Ubi-OHases"/>
    <property type="match status" value="1"/>
</dbReference>
<keyword evidence="5" id="KW-0274">FAD</keyword>
<dbReference type="UniPathway" id="UPA00232"/>
<organism evidence="9 10">
    <name type="scientific">Roseateles aquatilis</name>
    <dbReference type="NCBI Taxonomy" id="431061"/>
    <lineage>
        <taxon>Bacteria</taxon>
        <taxon>Pseudomonadati</taxon>
        <taxon>Pseudomonadota</taxon>
        <taxon>Betaproteobacteria</taxon>
        <taxon>Burkholderiales</taxon>
        <taxon>Sphaerotilaceae</taxon>
        <taxon>Roseateles</taxon>
    </lineage>
</organism>
<keyword evidence="4" id="KW-0285">Flavoprotein</keyword>
<dbReference type="OrthoDB" id="9769565at2"/>
<evidence type="ECO:0000256" key="4">
    <source>
        <dbReference type="ARBA" id="ARBA00022630"/>
    </source>
</evidence>
<dbReference type="Gene3D" id="3.50.50.60">
    <property type="entry name" value="FAD/NAD(P)-binding domain"/>
    <property type="match status" value="2"/>
</dbReference>
<dbReference type="PANTHER" id="PTHR43876">
    <property type="entry name" value="UBIQUINONE BIOSYNTHESIS MONOOXYGENASE COQ6, MITOCHONDRIAL"/>
    <property type="match status" value="1"/>
</dbReference>
<keyword evidence="10" id="KW-1185">Reference proteome</keyword>
<dbReference type="PANTHER" id="PTHR43876:SF7">
    <property type="entry name" value="UBIQUINONE BIOSYNTHESIS MONOOXYGENASE COQ6, MITOCHONDRIAL"/>
    <property type="match status" value="1"/>
</dbReference>
<evidence type="ECO:0000256" key="2">
    <source>
        <dbReference type="ARBA" id="ARBA00004749"/>
    </source>
</evidence>
<reference evidence="9 10" key="1">
    <citation type="journal article" date="2008" name="Int. J. Syst. Evol. Microbiol.">
        <title>Description of Roseateles aquatilis sp. nov. and Roseateles terrae sp. nov., in the class Betaproteobacteria, and emended description of the genus Roseateles.</title>
        <authorList>
            <person name="Gomila M."/>
            <person name="Bowien B."/>
            <person name="Falsen E."/>
            <person name="Moore E.R."/>
            <person name="Lalucat J."/>
        </authorList>
    </citation>
    <scope>NUCLEOTIDE SEQUENCE [LARGE SCALE GENOMIC DNA]</scope>
    <source>
        <strain evidence="9 10">CCUG 48205</strain>
    </source>
</reference>
<dbReference type="RefSeq" id="WP_088387104.1">
    <property type="nucleotide sequence ID" value="NZ_NIOF01000013.1"/>
</dbReference>
<evidence type="ECO:0000256" key="7">
    <source>
        <dbReference type="ARBA" id="ARBA00023033"/>
    </source>
</evidence>
<comment type="caution">
    <text evidence="9">The sequence shown here is derived from an EMBL/GenBank/DDBJ whole genome shotgun (WGS) entry which is preliminary data.</text>
</comment>
<keyword evidence="6" id="KW-0560">Oxidoreductase</keyword>
<evidence type="ECO:0000256" key="3">
    <source>
        <dbReference type="ARBA" id="ARBA00005349"/>
    </source>
</evidence>
<dbReference type="PROSITE" id="PS01304">
    <property type="entry name" value="UBIH"/>
    <property type="match status" value="1"/>
</dbReference>
<dbReference type="InterPro" id="IPR010971">
    <property type="entry name" value="UbiH/COQ6"/>
</dbReference>
<comment type="pathway">
    <text evidence="2">Cofactor biosynthesis; ubiquinone biosynthesis.</text>
</comment>
<dbReference type="Pfam" id="PF01494">
    <property type="entry name" value="FAD_binding_3"/>
    <property type="match status" value="1"/>
</dbReference>
<comment type="similarity">
    <text evidence="3">Belongs to the UbiH/COQ6 family.</text>
</comment>
<sequence length="423" mass="45929">MSQPHDSAAASAATDAFDAAFDSEAPSLRLAVVGAGPAGLALALLAARYLPRAQISLFDARPIERDVSGDPRTLALSLGSVQLLQRLQAWPAAQAQAIREVHVSQAPPTLSSPWFGPSGEPEVHICAAEQRVPQLGAVLAYGQLVAPLQAAWQEASAREPQRLISRFGQAVDGIRHDRPDEVEIDAGIAERFDLAVVAEGGVFSDQARKALTHDYRQNAWVGTVTLSADSPVGVAYERFTRRGPLALLPLPDREGQRRAALVWCQPQDEDEVAGLTDAQRLTVIQQQLPDRVGRLRGISPLKCFPLGLNAERTLVEGRRIRIGNAAQTLHPVAGQGLNLGLRDAFALVEALRREPRVDLALRRVEWQRAPDRWATILTTDFLARTFAWRWPGLPAARGLGLAALQALPPLKRALAGQMMFGRR</sequence>
<dbReference type="EMBL" id="NIOF01000013">
    <property type="protein sequence ID" value="OWQ85257.1"/>
    <property type="molecule type" value="Genomic_DNA"/>
</dbReference>
<evidence type="ECO:0000259" key="8">
    <source>
        <dbReference type="Pfam" id="PF01494"/>
    </source>
</evidence>
<dbReference type="PRINTS" id="PR00420">
    <property type="entry name" value="RNGMNOXGNASE"/>
</dbReference>
<gene>
    <name evidence="9" type="ORF">CDN99_22210</name>
</gene>
<dbReference type="InterPro" id="IPR002938">
    <property type="entry name" value="FAD-bd"/>
</dbReference>
<name>A0A2D0AM01_9BURK</name>
<proteinExistence type="inferred from homology"/>
<dbReference type="SUPFAM" id="SSF51905">
    <property type="entry name" value="FAD/NAD(P)-binding domain"/>
    <property type="match status" value="1"/>
</dbReference>
<dbReference type="InterPro" id="IPR018168">
    <property type="entry name" value="Ubi_Hdrlase_CS"/>
</dbReference>
<keyword evidence="7" id="KW-0503">Monooxygenase</keyword>
<dbReference type="InterPro" id="IPR051205">
    <property type="entry name" value="UbiH/COQ6_monooxygenase"/>
</dbReference>
<evidence type="ECO:0000256" key="1">
    <source>
        <dbReference type="ARBA" id="ARBA00001974"/>
    </source>
</evidence>
<feature type="domain" description="FAD-binding" evidence="8">
    <location>
        <begin position="234"/>
        <end position="351"/>
    </location>
</feature>
<dbReference type="GO" id="GO:0071949">
    <property type="term" value="F:FAD binding"/>
    <property type="evidence" value="ECO:0007669"/>
    <property type="project" value="InterPro"/>
</dbReference>
<dbReference type="AlphaFoldDB" id="A0A2D0AM01"/>
<protein>
    <submittedName>
        <fullName evidence="9">2-octaprenyl-6-methoxyphenyl hydroxylase</fullName>
    </submittedName>
</protein>
<dbReference type="GO" id="GO:0006744">
    <property type="term" value="P:ubiquinone biosynthetic process"/>
    <property type="evidence" value="ECO:0007669"/>
    <property type="project" value="UniProtKB-UniPathway"/>
</dbReference>